<dbReference type="GeneID" id="13292541"/>
<dbReference type="EMBL" id="FP929138">
    <property type="protein sequence ID" value="CBY00764.1"/>
    <property type="molecule type" value="Genomic_DNA"/>
</dbReference>
<gene>
    <name evidence="15" type="ORF">LEMA_P018940.1</name>
</gene>
<evidence type="ECO:0000256" key="12">
    <source>
        <dbReference type="SAM" id="MobiDB-lite"/>
    </source>
</evidence>
<evidence type="ECO:0000256" key="8">
    <source>
        <dbReference type="ARBA" id="ARBA00022741"/>
    </source>
</evidence>
<dbReference type="Proteomes" id="UP000002668">
    <property type="component" value="Genome"/>
</dbReference>
<keyword evidence="5" id="KW-0328">Glycosyltransferase</keyword>
<feature type="domain" description="Fringe-like glycosyltransferase" evidence="14">
    <location>
        <begin position="170"/>
        <end position="267"/>
    </location>
</feature>
<sequence>MATGFRRQQRRYKVLVILLTNLLTFGYLFHSENSRLSPSLDVPGGHEAPCPSSPNLDDIVVVMRTGATEIHQKLPVQLDTTLRCLTDLLIFSDYEETVRGQVVRNVLQHVNETLVAREPDFAIYRHLQQLGREGLANTTFEGSSAQGSDNPGWKLDRFKFLPMMEETLRHRPNAMWYVFVEPDTYLLWPNLIDYLATMDASEALYLGRRMYNLASPVPFAYGGSGFILSQPALQRIVEHRNAYLDDYDRFTVKEWAGDFVLGKLAQDAGIPFKRALSLQREPVSEVDPLALPENQSLWCLAPVSYHHMHVDAIADLYTFEQTWRRQNPGAQLQYRHILREYIVPKLSDDDVSGWDNLSSDTQPLGDAIPTDSAADCRRQCQANPDCLQYSHLHGDCHIATRVRHGRKLPQEAGHEAMRSGWMRDRILRFADAIDMTCDDEDARPEGNGNRGDVSDLIL</sequence>
<dbReference type="eggNOG" id="KOG2246">
    <property type="taxonomic scope" value="Eukaryota"/>
</dbReference>
<dbReference type="InterPro" id="IPR003378">
    <property type="entry name" value="Fringe-like_glycosylTrfase"/>
</dbReference>
<evidence type="ECO:0000313" key="16">
    <source>
        <dbReference type="Proteomes" id="UP000002668"/>
    </source>
</evidence>
<feature type="region of interest" description="Disordered" evidence="12">
    <location>
        <begin position="438"/>
        <end position="458"/>
    </location>
</feature>
<dbReference type="Gene3D" id="3.90.550.50">
    <property type="match status" value="1"/>
</dbReference>
<evidence type="ECO:0000256" key="11">
    <source>
        <dbReference type="ARBA" id="ARBA00023136"/>
    </source>
</evidence>
<evidence type="ECO:0000256" key="10">
    <source>
        <dbReference type="ARBA" id="ARBA00022989"/>
    </source>
</evidence>
<dbReference type="PANTHER" id="PTHR23033:SF47">
    <property type="entry name" value="APPLE DOMAIN-CONTAINING PROTEIN-RELATED"/>
    <property type="match status" value="1"/>
</dbReference>
<keyword evidence="6" id="KW-0808">Transferase</keyword>
<evidence type="ECO:0000256" key="13">
    <source>
        <dbReference type="SAM" id="Phobius"/>
    </source>
</evidence>
<evidence type="ECO:0000256" key="4">
    <source>
        <dbReference type="ARBA" id="ARBA00012557"/>
    </source>
</evidence>
<evidence type="ECO:0000313" key="15">
    <source>
        <dbReference type="EMBL" id="CBY00764.1"/>
    </source>
</evidence>
<dbReference type="STRING" id="985895.E5AAS3"/>
<evidence type="ECO:0000256" key="3">
    <source>
        <dbReference type="ARBA" id="ARBA00006462"/>
    </source>
</evidence>
<dbReference type="OMA" id="PMQIGET"/>
<reference evidence="16" key="1">
    <citation type="journal article" date="2011" name="Nat. Commun.">
        <title>Effector diversification within compartments of the Leptosphaeria maculans genome affected by Repeat-Induced Point mutations.</title>
        <authorList>
            <person name="Rouxel T."/>
            <person name="Grandaubert J."/>
            <person name="Hane J.K."/>
            <person name="Hoede C."/>
            <person name="van de Wouw A.P."/>
            <person name="Couloux A."/>
            <person name="Dominguez V."/>
            <person name="Anthouard V."/>
            <person name="Bally P."/>
            <person name="Bourras S."/>
            <person name="Cozijnsen A.J."/>
            <person name="Ciuffetti L.M."/>
            <person name="Degrave A."/>
            <person name="Dilmaghani A."/>
            <person name="Duret L."/>
            <person name="Fudal I."/>
            <person name="Goodwin S.B."/>
            <person name="Gout L."/>
            <person name="Glaser N."/>
            <person name="Linglin J."/>
            <person name="Kema G.H.J."/>
            <person name="Lapalu N."/>
            <person name="Lawrence C.B."/>
            <person name="May K."/>
            <person name="Meyer M."/>
            <person name="Ollivier B."/>
            <person name="Poulain J."/>
            <person name="Schoch C.L."/>
            <person name="Simon A."/>
            <person name="Spatafora J.W."/>
            <person name="Stachowiak A."/>
            <person name="Turgeon B.G."/>
            <person name="Tyler B.M."/>
            <person name="Vincent D."/>
            <person name="Weissenbach J."/>
            <person name="Amselem J."/>
            <person name="Quesneville H."/>
            <person name="Oliver R.P."/>
            <person name="Wincker P."/>
            <person name="Balesdent M.-H."/>
            <person name="Howlett B.J."/>
        </authorList>
    </citation>
    <scope>NUCLEOTIDE SEQUENCE [LARGE SCALE GENOMIC DNA]</scope>
    <source>
        <strain evidence="16">JN3 / isolate v23.1.3 / race Av1-4-5-6-7-8</strain>
    </source>
</reference>
<evidence type="ECO:0000259" key="14">
    <source>
        <dbReference type="Pfam" id="PF02434"/>
    </source>
</evidence>
<evidence type="ECO:0000256" key="6">
    <source>
        <dbReference type="ARBA" id="ARBA00022679"/>
    </source>
</evidence>
<evidence type="ECO:0000256" key="1">
    <source>
        <dbReference type="ARBA" id="ARBA00004606"/>
    </source>
</evidence>
<evidence type="ECO:0000256" key="2">
    <source>
        <dbReference type="ARBA" id="ARBA00004922"/>
    </source>
</evidence>
<dbReference type="InParanoid" id="E5AAS3"/>
<dbReference type="GO" id="GO:0016020">
    <property type="term" value="C:membrane"/>
    <property type="evidence" value="ECO:0007669"/>
    <property type="project" value="UniProtKB-SubCell"/>
</dbReference>
<keyword evidence="10 13" id="KW-1133">Transmembrane helix</keyword>
<keyword evidence="8" id="KW-0547">Nucleotide-binding</keyword>
<dbReference type="GO" id="GO:0016263">
    <property type="term" value="F:glycoprotein-N-acetylgalactosamine 3-beta-galactosyltransferase activity"/>
    <property type="evidence" value="ECO:0007669"/>
    <property type="project" value="UniProtKB-EC"/>
</dbReference>
<dbReference type="HOGENOM" id="CLU_022549_3_1_1"/>
<feature type="transmembrane region" description="Helical" evidence="13">
    <location>
        <begin position="12"/>
        <end position="30"/>
    </location>
</feature>
<dbReference type="GO" id="GO:0000166">
    <property type="term" value="F:nucleotide binding"/>
    <property type="evidence" value="ECO:0007669"/>
    <property type="project" value="UniProtKB-KW"/>
</dbReference>
<keyword evidence="9" id="KW-0735">Signal-anchor</keyword>
<dbReference type="RefSeq" id="XP_003844243.1">
    <property type="nucleotide sequence ID" value="XM_003844195.1"/>
</dbReference>
<dbReference type="Pfam" id="PF02434">
    <property type="entry name" value="Fringe"/>
    <property type="match status" value="1"/>
</dbReference>
<proteinExistence type="inferred from homology"/>
<evidence type="ECO:0000256" key="5">
    <source>
        <dbReference type="ARBA" id="ARBA00022676"/>
    </source>
</evidence>
<name>E5AAS3_LEPMJ</name>
<keyword evidence="16" id="KW-1185">Reference proteome</keyword>
<keyword evidence="11 13" id="KW-0472">Membrane</keyword>
<evidence type="ECO:0000256" key="7">
    <source>
        <dbReference type="ARBA" id="ARBA00022692"/>
    </source>
</evidence>
<comment type="similarity">
    <text evidence="3">Belongs to the glycosyltransferase 31 family. Beta3-Gal-T subfamily.</text>
</comment>
<accession>E5AAS3</accession>
<dbReference type="VEuPathDB" id="FungiDB:LEMA_P018940.1"/>
<organism evidence="16">
    <name type="scientific">Leptosphaeria maculans (strain JN3 / isolate v23.1.3 / race Av1-4-5-6-7-8)</name>
    <name type="common">Blackleg fungus</name>
    <name type="synonym">Phoma lingam</name>
    <dbReference type="NCBI Taxonomy" id="985895"/>
    <lineage>
        <taxon>Eukaryota</taxon>
        <taxon>Fungi</taxon>
        <taxon>Dikarya</taxon>
        <taxon>Ascomycota</taxon>
        <taxon>Pezizomycotina</taxon>
        <taxon>Dothideomycetes</taxon>
        <taxon>Pleosporomycetidae</taxon>
        <taxon>Pleosporales</taxon>
        <taxon>Pleosporineae</taxon>
        <taxon>Leptosphaeriaceae</taxon>
        <taxon>Plenodomus</taxon>
        <taxon>Plenodomus lingam/Leptosphaeria maculans species complex</taxon>
    </lineage>
</organism>
<dbReference type="EC" id="2.4.1.122" evidence="4"/>
<dbReference type="PANTHER" id="PTHR23033">
    <property type="entry name" value="BETA1,3-GALACTOSYLTRANSFERASE"/>
    <property type="match status" value="1"/>
</dbReference>
<comment type="subcellular location">
    <subcellularLocation>
        <location evidence="1">Membrane</location>
        <topology evidence="1">Single-pass type II membrane protein</topology>
    </subcellularLocation>
</comment>
<protein>
    <recommendedName>
        <fullName evidence="4">N-acetylgalactosaminide beta-1,3-galactosyltransferase</fullName>
        <ecNumber evidence="4">2.4.1.122</ecNumber>
    </recommendedName>
</protein>
<dbReference type="CAZy" id="GT31">
    <property type="family name" value="Glycosyltransferase Family 31"/>
</dbReference>
<keyword evidence="7 13" id="KW-0812">Transmembrane</keyword>
<evidence type="ECO:0000256" key="9">
    <source>
        <dbReference type="ARBA" id="ARBA00022968"/>
    </source>
</evidence>
<dbReference type="AlphaFoldDB" id="E5AAS3"/>
<comment type="pathway">
    <text evidence="2">Protein modification; protein glycosylation.</text>
</comment>
<dbReference type="InterPro" id="IPR026050">
    <property type="entry name" value="C1GALT1/C1GALT1_chp1"/>
</dbReference>
<dbReference type="OrthoDB" id="414175at2759"/>